<evidence type="ECO:0000313" key="9">
    <source>
        <dbReference type="Proteomes" id="UP001500954"/>
    </source>
</evidence>
<dbReference type="EC" id="1.1.1.133" evidence="3 6"/>
<name>A0ABP6XH85_9FLAO</name>
<gene>
    <name evidence="8" type="primary">rfbD_1</name>
    <name evidence="8" type="ORF">GCM10022395_15570</name>
</gene>
<protein>
    <recommendedName>
        <fullName evidence="4 6">dTDP-4-dehydrorhamnose reductase</fullName>
        <ecNumber evidence="3 6">1.1.1.133</ecNumber>
    </recommendedName>
</protein>
<dbReference type="Gene3D" id="3.90.25.10">
    <property type="entry name" value="UDP-galactose 4-epimerase, domain 1"/>
    <property type="match status" value="1"/>
</dbReference>
<reference evidence="9" key="1">
    <citation type="journal article" date="2019" name="Int. J. Syst. Evol. Microbiol.">
        <title>The Global Catalogue of Microorganisms (GCM) 10K type strain sequencing project: providing services to taxonomists for standard genome sequencing and annotation.</title>
        <authorList>
            <consortium name="The Broad Institute Genomics Platform"/>
            <consortium name="The Broad Institute Genome Sequencing Center for Infectious Disease"/>
            <person name="Wu L."/>
            <person name="Ma J."/>
        </authorList>
    </citation>
    <scope>NUCLEOTIDE SEQUENCE [LARGE SCALE GENOMIC DNA]</scope>
    <source>
        <strain evidence="9">JCM 17111</strain>
    </source>
</reference>
<proteinExistence type="inferred from homology"/>
<evidence type="ECO:0000256" key="6">
    <source>
        <dbReference type="RuleBase" id="RU364082"/>
    </source>
</evidence>
<dbReference type="PANTHER" id="PTHR10491:SF4">
    <property type="entry name" value="METHIONINE ADENOSYLTRANSFERASE 2 SUBUNIT BETA"/>
    <property type="match status" value="1"/>
</dbReference>
<evidence type="ECO:0000256" key="5">
    <source>
        <dbReference type="ARBA" id="ARBA00048200"/>
    </source>
</evidence>
<comment type="similarity">
    <text evidence="2 6">Belongs to the dTDP-4-dehydrorhamnose reductase family.</text>
</comment>
<organism evidence="8 9">
    <name type="scientific">Snuella lapsa</name>
    <dbReference type="NCBI Taxonomy" id="870481"/>
    <lineage>
        <taxon>Bacteria</taxon>
        <taxon>Pseudomonadati</taxon>
        <taxon>Bacteroidota</taxon>
        <taxon>Flavobacteriia</taxon>
        <taxon>Flavobacteriales</taxon>
        <taxon>Flavobacteriaceae</taxon>
        <taxon>Snuella</taxon>
    </lineage>
</organism>
<comment type="catalytic activity">
    <reaction evidence="5">
        <text>dTDP-beta-L-rhamnose + NADP(+) = dTDP-4-dehydro-beta-L-rhamnose + NADPH + H(+)</text>
        <dbReference type="Rhea" id="RHEA:21796"/>
        <dbReference type="ChEBI" id="CHEBI:15378"/>
        <dbReference type="ChEBI" id="CHEBI:57510"/>
        <dbReference type="ChEBI" id="CHEBI:57783"/>
        <dbReference type="ChEBI" id="CHEBI:58349"/>
        <dbReference type="ChEBI" id="CHEBI:62830"/>
        <dbReference type="EC" id="1.1.1.133"/>
    </reaction>
</comment>
<evidence type="ECO:0000256" key="4">
    <source>
        <dbReference type="ARBA" id="ARBA00017099"/>
    </source>
</evidence>
<evidence type="ECO:0000259" key="7">
    <source>
        <dbReference type="Pfam" id="PF04321"/>
    </source>
</evidence>
<comment type="pathway">
    <text evidence="1 6">Carbohydrate biosynthesis; dTDP-L-rhamnose biosynthesis.</text>
</comment>
<evidence type="ECO:0000313" key="8">
    <source>
        <dbReference type="EMBL" id="GAA3566088.1"/>
    </source>
</evidence>
<dbReference type="EMBL" id="BAABCY010000036">
    <property type="protein sequence ID" value="GAA3566088.1"/>
    <property type="molecule type" value="Genomic_DNA"/>
</dbReference>
<dbReference type="InterPro" id="IPR005913">
    <property type="entry name" value="dTDP_dehydrorham_reduct"/>
</dbReference>
<dbReference type="CDD" id="cd05254">
    <property type="entry name" value="dTDP_HR_like_SDR_e"/>
    <property type="match status" value="1"/>
</dbReference>
<dbReference type="InterPro" id="IPR029903">
    <property type="entry name" value="RmlD-like-bd"/>
</dbReference>
<evidence type="ECO:0000256" key="3">
    <source>
        <dbReference type="ARBA" id="ARBA00012929"/>
    </source>
</evidence>
<dbReference type="NCBIfam" id="TIGR01214">
    <property type="entry name" value="rmlD"/>
    <property type="match status" value="1"/>
</dbReference>
<dbReference type="Pfam" id="PF04321">
    <property type="entry name" value="RmlD_sub_bind"/>
    <property type="match status" value="1"/>
</dbReference>
<keyword evidence="6" id="KW-0560">Oxidoreductase</keyword>
<keyword evidence="9" id="KW-1185">Reference proteome</keyword>
<dbReference type="Proteomes" id="UP001500954">
    <property type="component" value="Unassembled WGS sequence"/>
</dbReference>
<comment type="caution">
    <text evidence="8">The sequence shown here is derived from an EMBL/GenBank/DDBJ whole genome shotgun (WGS) entry which is preliminary data.</text>
</comment>
<keyword evidence="6" id="KW-0521">NADP</keyword>
<dbReference type="Gene3D" id="3.40.50.720">
    <property type="entry name" value="NAD(P)-binding Rossmann-like Domain"/>
    <property type="match status" value="1"/>
</dbReference>
<evidence type="ECO:0000256" key="2">
    <source>
        <dbReference type="ARBA" id="ARBA00010944"/>
    </source>
</evidence>
<sequence>MTLMNQQSVINCQPELVEGGQQLTTILVTGGHGQLASCIKCIEAKYDDLNFIYTDYHDLDICDLNQVQSFFAANTIDYCVNCAAYTAVDKAEEEKELAFKVNAEGPKNLAMVCHENKVVLIHISTDFVFDGNKREPYTEEDKPNPISVYGSSKLQGEVEIQQFLKEYFIIRTSWLYSEHGHNFMKTMLRLAEARDEISVVADQVGTPTYAGDLAAVIIQIIRSKSQNYGLYHYSNEGAVSWYDFAKAIFVEINEGIRVSSIKTEDFPTFAKRPSFSVLAKFKIKEKMSIEIPYWKDSLIKVISKLYK</sequence>
<comment type="function">
    <text evidence="6">Catalyzes the reduction of dTDP-6-deoxy-L-lyxo-4-hexulose to yield dTDP-L-rhamnose.</text>
</comment>
<feature type="domain" description="RmlD-like substrate binding" evidence="7">
    <location>
        <begin position="25"/>
        <end position="305"/>
    </location>
</feature>
<evidence type="ECO:0000256" key="1">
    <source>
        <dbReference type="ARBA" id="ARBA00004781"/>
    </source>
</evidence>
<accession>A0ABP6XH85</accession>
<dbReference type="SUPFAM" id="SSF51735">
    <property type="entry name" value="NAD(P)-binding Rossmann-fold domains"/>
    <property type="match status" value="1"/>
</dbReference>
<dbReference type="PANTHER" id="PTHR10491">
    <property type="entry name" value="DTDP-4-DEHYDRORHAMNOSE REDUCTASE"/>
    <property type="match status" value="1"/>
</dbReference>
<dbReference type="InterPro" id="IPR036291">
    <property type="entry name" value="NAD(P)-bd_dom_sf"/>
</dbReference>